<dbReference type="EMBL" id="CAEKDK010000008">
    <property type="protein sequence ID" value="CAB4290345.1"/>
    <property type="molecule type" value="Genomic_DNA"/>
</dbReference>
<proteinExistence type="predicted"/>
<organism evidence="1 2">
    <name type="scientific">Prunus armeniaca</name>
    <name type="common">Apricot</name>
    <name type="synonym">Armeniaca vulgaris</name>
    <dbReference type="NCBI Taxonomy" id="36596"/>
    <lineage>
        <taxon>Eukaryota</taxon>
        <taxon>Viridiplantae</taxon>
        <taxon>Streptophyta</taxon>
        <taxon>Embryophyta</taxon>
        <taxon>Tracheophyta</taxon>
        <taxon>Spermatophyta</taxon>
        <taxon>Magnoliopsida</taxon>
        <taxon>eudicotyledons</taxon>
        <taxon>Gunneridae</taxon>
        <taxon>Pentapetalae</taxon>
        <taxon>rosids</taxon>
        <taxon>fabids</taxon>
        <taxon>Rosales</taxon>
        <taxon>Rosaceae</taxon>
        <taxon>Amygdaloideae</taxon>
        <taxon>Amygdaleae</taxon>
        <taxon>Prunus</taxon>
    </lineage>
</organism>
<dbReference type="Proteomes" id="UP000507222">
    <property type="component" value="Unassembled WGS sequence"/>
</dbReference>
<sequence length="69" mass="8080">MPPPIWRLDEFYSHQNNKPSSEFLNLTTTTLRNFIQFWDQTIIPRNFTTTKKTVMAMMDLGRGGGWAMV</sequence>
<protein>
    <submittedName>
        <fullName evidence="1">Uncharacterized protein</fullName>
    </submittedName>
</protein>
<dbReference type="AlphaFoldDB" id="A0A6J5VSN8"/>
<evidence type="ECO:0000313" key="2">
    <source>
        <dbReference type="Proteomes" id="UP000507222"/>
    </source>
</evidence>
<gene>
    <name evidence="1" type="ORF">CURHAP_LOCUS50291</name>
</gene>
<evidence type="ECO:0000313" key="1">
    <source>
        <dbReference type="EMBL" id="CAB4290345.1"/>
    </source>
</evidence>
<reference evidence="1 2" key="1">
    <citation type="submission" date="2020-05" db="EMBL/GenBank/DDBJ databases">
        <authorList>
            <person name="Campoy J."/>
            <person name="Schneeberger K."/>
            <person name="Spophaly S."/>
        </authorList>
    </citation>
    <scope>NUCLEOTIDE SEQUENCE [LARGE SCALE GENOMIC DNA]</scope>
    <source>
        <strain evidence="1">PruArmRojPasFocal</strain>
    </source>
</reference>
<accession>A0A6J5VSN8</accession>
<name>A0A6J5VSN8_PRUAR</name>